<evidence type="ECO:0000256" key="3">
    <source>
        <dbReference type="ARBA" id="ARBA00022729"/>
    </source>
</evidence>
<dbReference type="InterPro" id="IPR012556">
    <property type="entry name" value="Entericidin"/>
</dbReference>
<feature type="signal peptide" evidence="7">
    <location>
        <begin position="1"/>
        <end position="19"/>
    </location>
</feature>
<organism evidence="8 9">
    <name type="scientific">Vreelandella nanhaiensis</name>
    <dbReference type="NCBI Taxonomy" id="1258546"/>
    <lineage>
        <taxon>Bacteria</taxon>
        <taxon>Pseudomonadati</taxon>
        <taxon>Pseudomonadota</taxon>
        <taxon>Gammaproteobacteria</taxon>
        <taxon>Oceanospirillales</taxon>
        <taxon>Halomonadaceae</taxon>
        <taxon>Vreelandella</taxon>
    </lineage>
</organism>
<comment type="caution">
    <text evidence="8">The sequence shown here is derived from an EMBL/GenBank/DDBJ whole genome shotgun (WGS) entry which is preliminary data.</text>
</comment>
<dbReference type="GO" id="GO:0009636">
    <property type="term" value="P:response to toxic substance"/>
    <property type="evidence" value="ECO:0007669"/>
    <property type="project" value="InterPro"/>
</dbReference>
<feature type="chain" id="PRO_5019100727" evidence="7">
    <location>
        <begin position="20"/>
        <end position="44"/>
    </location>
</feature>
<proteinExistence type="inferred from homology"/>
<gene>
    <name evidence="8" type="ORF">ELY38_15920</name>
</gene>
<protein>
    <submittedName>
        <fullName evidence="8">Entericidin A/B family lipoprotein</fullName>
    </submittedName>
</protein>
<dbReference type="Proteomes" id="UP000287023">
    <property type="component" value="Unassembled WGS sequence"/>
</dbReference>
<dbReference type="GO" id="GO:0016020">
    <property type="term" value="C:membrane"/>
    <property type="evidence" value="ECO:0007669"/>
    <property type="project" value="InterPro"/>
</dbReference>
<dbReference type="Pfam" id="PF08085">
    <property type="entry name" value="Entericidin"/>
    <property type="match status" value="1"/>
</dbReference>
<keyword evidence="3 7" id="KW-0732">Signal</keyword>
<dbReference type="OrthoDB" id="9181810at2"/>
<dbReference type="EMBL" id="RZHF01000025">
    <property type="protein sequence ID" value="RUR29061.1"/>
    <property type="molecule type" value="Genomic_DNA"/>
</dbReference>
<evidence type="ECO:0000256" key="6">
    <source>
        <dbReference type="ARBA" id="ARBA00023288"/>
    </source>
</evidence>
<sequence>MKRTVAMAFLITTLTLVISGCNTINGAGKDIEQGGQAIQNSAAS</sequence>
<dbReference type="AlphaFoldDB" id="A0A433KID0"/>
<reference evidence="8 9" key="1">
    <citation type="submission" date="2018-12" db="EMBL/GenBank/DDBJ databases">
        <title>three novel Halomonas strain isolated from plants.</title>
        <authorList>
            <person name="Sun C."/>
        </authorList>
    </citation>
    <scope>NUCLEOTIDE SEQUENCE [LARGE SCALE GENOMIC DNA]</scope>
    <source>
        <strain evidence="8 9">JCM 18142</strain>
    </source>
</reference>
<accession>A0A433KID0</accession>
<evidence type="ECO:0000256" key="5">
    <source>
        <dbReference type="ARBA" id="ARBA00023139"/>
    </source>
</evidence>
<name>A0A433KID0_9GAMM</name>
<keyword evidence="2" id="KW-1003">Cell membrane</keyword>
<evidence type="ECO:0000313" key="8">
    <source>
        <dbReference type="EMBL" id="RUR29061.1"/>
    </source>
</evidence>
<dbReference type="RefSeq" id="WP_127063204.1">
    <property type="nucleotide sequence ID" value="NZ_RZHF01000025.1"/>
</dbReference>
<keyword evidence="6 8" id="KW-0449">Lipoprotein</keyword>
<evidence type="ECO:0000313" key="9">
    <source>
        <dbReference type="Proteomes" id="UP000287023"/>
    </source>
</evidence>
<evidence type="ECO:0000256" key="2">
    <source>
        <dbReference type="ARBA" id="ARBA00022475"/>
    </source>
</evidence>
<evidence type="ECO:0000256" key="1">
    <source>
        <dbReference type="ARBA" id="ARBA00010296"/>
    </source>
</evidence>
<keyword evidence="5" id="KW-0564">Palmitate</keyword>
<evidence type="ECO:0000256" key="4">
    <source>
        <dbReference type="ARBA" id="ARBA00023136"/>
    </source>
</evidence>
<keyword evidence="9" id="KW-1185">Reference proteome</keyword>
<keyword evidence="4" id="KW-0472">Membrane</keyword>
<comment type="similarity">
    <text evidence="1">Belongs to the EcnA/EcnB lipoprotein family.</text>
</comment>
<evidence type="ECO:0000256" key="7">
    <source>
        <dbReference type="SAM" id="SignalP"/>
    </source>
</evidence>
<dbReference type="PROSITE" id="PS51257">
    <property type="entry name" value="PROKAR_LIPOPROTEIN"/>
    <property type="match status" value="1"/>
</dbReference>